<keyword evidence="4" id="KW-1185">Reference proteome</keyword>
<reference evidence="3 4" key="1">
    <citation type="journal article" date="2017" name="Arch. Microbiol.">
        <title>Mariprofundus micogutta sp. nov., a novel iron-oxidizing zetaproteobacterium isolated from a deep-sea hydrothermal field at the Bayonnaise knoll of the Izu-Ogasawara arc, and a description of Mariprofundales ord. nov. and Zetaproteobacteria classis nov.</title>
        <authorList>
            <person name="Makita H."/>
            <person name="Tanaka E."/>
            <person name="Mitsunobu S."/>
            <person name="Miyazaki M."/>
            <person name="Nunoura T."/>
            <person name="Uematsu K."/>
            <person name="Takaki Y."/>
            <person name="Nishi S."/>
            <person name="Shimamura S."/>
            <person name="Takai K."/>
        </authorList>
    </citation>
    <scope>NUCLEOTIDE SEQUENCE [LARGE SCALE GENOMIC DNA]</scope>
    <source>
        <strain evidence="3 4">ET2</strain>
    </source>
</reference>
<evidence type="ECO:0000313" key="4">
    <source>
        <dbReference type="Proteomes" id="UP000231632"/>
    </source>
</evidence>
<accession>A0A1L8CLQ3</accession>
<proteinExistence type="inferred from homology"/>
<dbReference type="CDD" id="cd07813">
    <property type="entry name" value="COQ10p_like"/>
    <property type="match status" value="1"/>
</dbReference>
<dbReference type="AlphaFoldDB" id="A0A1L8CLQ3"/>
<dbReference type="GO" id="GO:0045333">
    <property type="term" value="P:cellular respiration"/>
    <property type="evidence" value="ECO:0007669"/>
    <property type="project" value="InterPro"/>
</dbReference>
<comment type="similarity">
    <text evidence="1">Belongs to the ribosome association toxin RatA family.</text>
</comment>
<evidence type="ECO:0000259" key="2">
    <source>
        <dbReference type="Pfam" id="PF03364"/>
    </source>
</evidence>
<comment type="caution">
    <text evidence="3">The sequence shown here is derived from an EMBL/GenBank/DDBJ whole genome shotgun (WGS) entry which is preliminary data.</text>
</comment>
<feature type="domain" description="Coenzyme Q-binding protein COQ10 START" evidence="2">
    <location>
        <begin position="11"/>
        <end position="135"/>
    </location>
</feature>
<dbReference type="InterPro" id="IPR044996">
    <property type="entry name" value="COQ10-like"/>
</dbReference>
<dbReference type="STRING" id="1921010.MMIC_P0806"/>
<dbReference type="Pfam" id="PF03364">
    <property type="entry name" value="Polyketide_cyc"/>
    <property type="match status" value="1"/>
</dbReference>
<evidence type="ECO:0000313" key="3">
    <source>
        <dbReference type="EMBL" id="GAV19848.1"/>
    </source>
</evidence>
<dbReference type="PANTHER" id="PTHR12901:SF10">
    <property type="entry name" value="COENZYME Q-BINDING PROTEIN COQ10, MITOCHONDRIAL"/>
    <property type="match status" value="1"/>
</dbReference>
<name>A0A1L8CLQ3_9PROT</name>
<dbReference type="InterPro" id="IPR005031">
    <property type="entry name" value="COQ10_START"/>
</dbReference>
<evidence type="ECO:0000256" key="1">
    <source>
        <dbReference type="ARBA" id="ARBA00008918"/>
    </source>
</evidence>
<organism evidence="3 4">
    <name type="scientific">Mariprofundus micogutta</name>
    <dbReference type="NCBI Taxonomy" id="1921010"/>
    <lineage>
        <taxon>Bacteria</taxon>
        <taxon>Pseudomonadati</taxon>
        <taxon>Pseudomonadota</taxon>
        <taxon>Candidatius Mariprofundia</taxon>
        <taxon>Mariprofundales</taxon>
        <taxon>Mariprofundaceae</taxon>
        <taxon>Mariprofundus</taxon>
    </lineage>
</organism>
<dbReference type="SUPFAM" id="SSF55961">
    <property type="entry name" value="Bet v1-like"/>
    <property type="match status" value="1"/>
</dbReference>
<dbReference type="Gene3D" id="3.30.530.20">
    <property type="match status" value="1"/>
</dbReference>
<dbReference type="EMBL" id="BDFD01000005">
    <property type="protein sequence ID" value="GAV19848.1"/>
    <property type="molecule type" value="Genomic_DNA"/>
</dbReference>
<dbReference type="PANTHER" id="PTHR12901">
    <property type="entry name" value="SPERM PROTEIN HOMOLOG"/>
    <property type="match status" value="1"/>
</dbReference>
<protein>
    <submittedName>
        <fullName evidence="3">Coenzyme Q-binding protein COQ10</fullName>
    </submittedName>
</protein>
<sequence>MRSFEETRTIACSAATMFDVVMDIDAYPSFLPWVAGSTVLTRDEGELTAELVADLAGSRHSFKTIDRFIANKLIEIRLLEGPFRFLESIWTFEPLSEEQCRVHFSIEFEFRSMMVDIVASPIFATACKSMVQAFEKRATELKGI</sequence>
<dbReference type="OrthoDB" id="9804759at2"/>
<dbReference type="RefSeq" id="WP_072659179.1">
    <property type="nucleotide sequence ID" value="NZ_BDFD01000005.1"/>
</dbReference>
<dbReference type="GO" id="GO:0048039">
    <property type="term" value="F:ubiquinone binding"/>
    <property type="evidence" value="ECO:0007669"/>
    <property type="project" value="InterPro"/>
</dbReference>
<gene>
    <name evidence="3" type="ORF">MMIC_P0806</name>
</gene>
<dbReference type="InterPro" id="IPR023393">
    <property type="entry name" value="START-like_dom_sf"/>
</dbReference>
<dbReference type="Proteomes" id="UP000231632">
    <property type="component" value="Unassembled WGS sequence"/>
</dbReference>